<reference evidence="4 5" key="1">
    <citation type="journal article" date="2019" name="Int. J. Syst. Evol. Microbiol.">
        <title>The Global Catalogue of Microorganisms (GCM) 10K type strain sequencing project: providing services to taxonomists for standard genome sequencing and annotation.</title>
        <authorList>
            <consortium name="The Broad Institute Genomics Platform"/>
            <consortium name="The Broad Institute Genome Sequencing Center for Infectious Disease"/>
            <person name="Wu L."/>
            <person name="Ma J."/>
        </authorList>
    </citation>
    <scope>NUCLEOTIDE SEQUENCE [LARGE SCALE GENOMIC DNA]</scope>
    <source>
        <strain evidence="4 5">CGMCC 1.12285</strain>
    </source>
</reference>
<dbReference type="Gene3D" id="2.40.50.140">
    <property type="entry name" value="Nucleic acid-binding proteins"/>
    <property type="match status" value="1"/>
</dbReference>
<feature type="transmembrane region" description="Helical" evidence="2">
    <location>
        <begin position="6"/>
        <end position="24"/>
    </location>
</feature>
<keyword evidence="2" id="KW-1133">Transmembrane helix</keyword>
<keyword evidence="2" id="KW-0812">Transmembrane</keyword>
<dbReference type="InterPro" id="IPR002792">
    <property type="entry name" value="TRAM_dom"/>
</dbReference>
<evidence type="ECO:0000256" key="1">
    <source>
        <dbReference type="SAM" id="MobiDB-lite"/>
    </source>
</evidence>
<evidence type="ECO:0000313" key="5">
    <source>
        <dbReference type="Proteomes" id="UP001597111"/>
    </source>
</evidence>
<keyword evidence="5" id="KW-1185">Reference proteome</keyword>
<proteinExistence type="predicted"/>
<feature type="domain" description="TRAM" evidence="3">
    <location>
        <begin position="53"/>
        <end position="119"/>
    </location>
</feature>
<accession>A0ABD6B7S8</accession>
<keyword evidence="2" id="KW-0472">Membrane</keyword>
<evidence type="ECO:0000313" key="4">
    <source>
        <dbReference type="EMBL" id="MFD1526990.1"/>
    </source>
</evidence>
<gene>
    <name evidence="4" type="ORF">ACFR9S_11910</name>
</gene>
<organism evidence="4 5">
    <name type="scientific">Halolamina salina</name>
    <dbReference type="NCBI Taxonomy" id="1220023"/>
    <lineage>
        <taxon>Archaea</taxon>
        <taxon>Methanobacteriati</taxon>
        <taxon>Methanobacteriota</taxon>
        <taxon>Stenosarchaea group</taxon>
        <taxon>Halobacteria</taxon>
        <taxon>Halobacteriales</taxon>
        <taxon>Haloferacaceae</taxon>
    </lineage>
</organism>
<protein>
    <recommendedName>
        <fullName evidence="3">TRAM domain-containing protein</fullName>
    </recommendedName>
</protein>
<name>A0ABD6B7S8_9EURY</name>
<dbReference type="AlphaFoldDB" id="A0ABD6B7S8"/>
<dbReference type="EMBL" id="JBHUDH010000139">
    <property type="protein sequence ID" value="MFD1526990.1"/>
    <property type="molecule type" value="Genomic_DNA"/>
</dbReference>
<sequence>MVSPTPMLVAGGVAVAVIALYAAYQKGRADGIERAQREQSRQAHEAATEREPPVDVGDRVSLAVKEFESHHSGERVAVCKKAGFVIFVDGVPDSADVGDVIDAEIVDFGRDRNSAEAQYVG</sequence>
<evidence type="ECO:0000256" key="2">
    <source>
        <dbReference type="SAM" id="Phobius"/>
    </source>
</evidence>
<feature type="region of interest" description="Disordered" evidence="1">
    <location>
        <begin position="33"/>
        <end position="55"/>
    </location>
</feature>
<dbReference type="PROSITE" id="PS50926">
    <property type="entry name" value="TRAM"/>
    <property type="match status" value="1"/>
</dbReference>
<dbReference type="InterPro" id="IPR012340">
    <property type="entry name" value="NA-bd_OB-fold"/>
</dbReference>
<dbReference type="RefSeq" id="WP_379731608.1">
    <property type="nucleotide sequence ID" value="NZ_JBHSWZ010000113.1"/>
</dbReference>
<comment type="caution">
    <text evidence="4">The sequence shown here is derived from an EMBL/GenBank/DDBJ whole genome shotgun (WGS) entry which is preliminary data.</text>
</comment>
<dbReference type="Proteomes" id="UP001597111">
    <property type="component" value="Unassembled WGS sequence"/>
</dbReference>
<evidence type="ECO:0000259" key="3">
    <source>
        <dbReference type="PROSITE" id="PS50926"/>
    </source>
</evidence>